<evidence type="ECO:0000256" key="1">
    <source>
        <dbReference type="ARBA" id="ARBA00009199"/>
    </source>
</evidence>
<dbReference type="InterPro" id="IPR000120">
    <property type="entry name" value="Amidase"/>
</dbReference>
<dbReference type="AlphaFoldDB" id="D5GLS9"/>
<accession>D5GLS9</accession>
<dbReference type="PANTHER" id="PTHR11895:SF67">
    <property type="entry name" value="AMIDASE DOMAIN-CONTAINING PROTEIN"/>
    <property type="match status" value="1"/>
</dbReference>
<gene>
    <name evidence="3" type="ORF">GSTUM_00010403001</name>
</gene>
<comment type="similarity">
    <text evidence="1">Belongs to the amidase family.</text>
</comment>
<protein>
    <submittedName>
        <fullName evidence="3">(Perigord truffle) hypothetical protein</fullName>
    </submittedName>
</protein>
<evidence type="ECO:0000313" key="3">
    <source>
        <dbReference type="EMBL" id="CAZ85496.1"/>
    </source>
</evidence>
<dbReference type="InterPro" id="IPR023631">
    <property type="entry name" value="Amidase_dom"/>
</dbReference>
<dbReference type="Pfam" id="PF01425">
    <property type="entry name" value="Amidase"/>
    <property type="match status" value="1"/>
</dbReference>
<dbReference type="Gene3D" id="3.90.1300.10">
    <property type="entry name" value="Amidase signature (AS) domain"/>
    <property type="match status" value="1"/>
</dbReference>
<dbReference type="PROSITE" id="PS00571">
    <property type="entry name" value="AMIDASES"/>
    <property type="match status" value="1"/>
</dbReference>
<organism evidence="3 4">
    <name type="scientific">Tuber melanosporum (strain Mel28)</name>
    <name type="common">Perigord black truffle</name>
    <dbReference type="NCBI Taxonomy" id="656061"/>
    <lineage>
        <taxon>Eukaryota</taxon>
        <taxon>Fungi</taxon>
        <taxon>Dikarya</taxon>
        <taxon>Ascomycota</taxon>
        <taxon>Pezizomycotina</taxon>
        <taxon>Pezizomycetes</taxon>
        <taxon>Pezizales</taxon>
        <taxon>Tuberaceae</taxon>
        <taxon>Tuber</taxon>
    </lineage>
</organism>
<reference evidence="3 4" key="1">
    <citation type="journal article" date="2010" name="Nature">
        <title>Perigord black truffle genome uncovers evolutionary origins and mechanisms of symbiosis.</title>
        <authorList>
            <person name="Martin F."/>
            <person name="Kohler A."/>
            <person name="Murat C."/>
            <person name="Balestrini R."/>
            <person name="Coutinho P.M."/>
            <person name="Jaillon O."/>
            <person name="Montanini B."/>
            <person name="Morin E."/>
            <person name="Noel B."/>
            <person name="Percudani R."/>
            <person name="Porcel B."/>
            <person name="Rubini A."/>
            <person name="Amicucci A."/>
            <person name="Amselem J."/>
            <person name="Anthouard V."/>
            <person name="Arcioni S."/>
            <person name="Artiguenave F."/>
            <person name="Aury J.M."/>
            <person name="Ballario P."/>
            <person name="Bolchi A."/>
            <person name="Brenna A."/>
            <person name="Brun A."/>
            <person name="Buee M."/>
            <person name="Cantarel B."/>
            <person name="Chevalier G."/>
            <person name="Couloux A."/>
            <person name="Da Silva C."/>
            <person name="Denoeud F."/>
            <person name="Duplessis S."/>
            <person name="Ghignone S."/>
            <person name="Hilselberger B."/>
            <person name="Iotti M."/>
            <person name="Marcais B."/>
            <person name="Mello A."/>
            <person name="Miranda M."/>
            <person name="Pacioni G."/>
            <person name="Quesneville H."/>
            <person name="Riccioni C."/>
            <person name="Ruotolo R."/>
            <person name="Splivallo R."/>
            <person name="Stocchi V."/>
            <person name="Tisserant E."/>
            <person name="Viscomi A.R."/>
            <person name="Zambonelli A."/>
            <person name="Zampieri E."/>
            <person name="Henrissat B."/>
            <person name="Lebrun M.H."/>
            <person name="Paolocci F."/>
            <person name="Bonfante P."/>
            <person name="Ottonello S."/>
            <person name="Wincker P."/>
        </authorList>
    </citation>
    <scope>NUCLEOTIDE SEQUENCE [LARGE SCALE GENOMIC DNA]</scope>
    <source>
        <strain evidence="3 4">Mel28</strain>
    </source>
</reference>
<dbReference type="HOGENOM" id="CLU_009600_0_2_1"/>
<dbReference type="InterPro" id="IPR020556">
    <property type="entry name" value="Amidase_CS"/>
</dbReference>
<name>D5GLS9_TUBMM</name>
<keyword evidence="4" id="KW-1185">Reference proteome</keyword>
<evidence type="ECO:0000313" key="4">
    <source>
        <dbReference type="Proteomes" id="UP000006911"/>
    </source>
</evidence>
<dbReference type="InterPro" id="IPR036928">
    <property type="entry name" value="AS_sf"/>
</dbReference>
<dbReference type="PANTHER" id="PTHR11895">
    <property type="entry name" value="TRANSAMIDASE"/>
    <property type="match status" value="1"/>
</dbReference>
<dbReference type="InParanoid" id="D5GLS9"/>
<proteinExistence type="inferred from homology"/>
<dbReference type="KEGG" id="tml:GSTUM_00010403001"/>
<dbReference type="GO" id="GO:0003824">
    <property type="term" value="F:catalytic activity"/>
    <property type="evidence" value="ECO:0007669"/>
    <property type="project" value="InterPro"/>
</dbReference>
<evidence type="ECO:0000259" key="2">
    <source>
        <dbReference type="Pfam" id="PF01425"/>
    </source>
</evidence>
<dbReference type="STRING" id="656061.D5GLS9"/>
<dbReference type="OMA" id="YGMSDTN"/>
<dbReference type="Proteomes" id="UP000006911">
    <property type="component" value="Unassembled WGS sequence"/>
</dbReference>
<dbReference type="RefSeq" id="XP_002841305.1">
    <property type="nucleotide sequence ID" value="XM_002841259.1"/>
</dbReference>
<dbReference type="eggNOG" id="KOG1211">
    <property type="taxonomic scope" value="Eukaryota"/>
</dbReference>
<dbReference type="EMBL" id="FN430351">
    <property type="protein sequence ID" value="CAZ85496.1"/>
    <property type="molecule type" value="Genomic_DNA"/>
</dbReference>
<dbReference type="SUPFAM" id="SSF75304">
    <property type="entry name" value="Amidase signature (AS) enzymes"/>
    <property type="match status" value="1"/>
</dbReference>
<sequence length="615" mass="64328">MAEVINSKGVGYPEPIAAPSAPYVNPRDSNPTLTGLPLRVLGEVVSSFGPLQSILWSNANFDSLRQLEESGVLDRFLPRFDPTVIPSKLPAPAPSLPSESSMTSSVFNSSASYTAQFASGKLTPVTVINERLLPLFTSPKSPHSVCVITPVTPSAGASASTSRYAASTAHTSGIDGVPILVKDEFSLAGTPRTMGLTKAEMTRRAYSASEEGQTSWCVQKLIDAGALVVGKANMHEIGFDTTNNNPNWGTPRNPYNKGYYPGGSSGGCAYAVGAGLVPIAVGADGGGSIRIPAAYCGVYGLKPTHGRVSHRPTLSIAASNGVVGPIAATISDLELAYRIMATPDPQDPVSINFSQPKKPPVEAHTGKRIIGIYKPWFEDCDQEVKDVTNTAVKWLETEAGYEVVDIEIPYLKEGRTAHAITIMTEIGQGFCKGEASGLTPANKLLVGVSNKTPARDFNIAQRVRAMLMSHLSSLFATHTDSLVILSPVTPHIGVKIGSESHVAKGGSGISDANTSLKSMQYVFLANFTGCPSISVPVGYSLTEGVPIGLMGMAAWGGEEVLLGLGECTERYFEGVVGRRKGGGEEGERGGVYVDVLASEGQLDGGGGDGPASPGS</sequence>
<feature type="domain" description="Amidase" evidence="2">
    <location>
        <begin position="147"/>
        <end position="562"/>
    </location>
</feature>
<dbReference type="GeneID" id="9186480"/>